<sequence length="85" mass="9644">MSNEKDKQSSFCICVIPVCLRANGMYTSSLCPIQPERLGRMGRTLLSSKITGKEKKLSLDMHTVSAFMFIALYMPKDSNELFELY</sequence>
<accession>A0ABR7CCW1</accession>
<dbReference type="RefSeq" id="WP_173288327.1">
    <property type="nucleotide sequence ID" value="NZ_JACOOE010000006.1"/>
</dbReference>
<name>A0ABR7CCW1_9BACE</name>
<dbReference type="EMBL" id="JACOOE010000006">
    <property type="protein sequence ID" value="MBC5605636.1"/>
    <property type="molecule type" value="Genomic_DNA"/>
</dbReference>
<comment type="caution">
    <text evidence="1">The sequence shown here is derived from an EMBL/GenBank/DDBJ whole genome shotgun (WGS) entry which is preliminary data.</text>
</comment>
<keyword evidence="2" id="KW-1185">Reference proteome</keyword>
<proteinExistence type="predicted"/>
<dbReference type="Proteomes" id="UP000600600">
    <property type="component" value="Unassembled WGS sequence"/>
</dbReference>
<reference evidence="1 2" key="1">
    <citation type="submission" date="2020-08" db="EMBL/GenBank/DDBJ databases">
        <title>Genome public.</title>
        <authorList>
            <person name="Liu C."/>
            <person name="Sun Q."/>
        </authorList>
    </citation>
    <scope>NUCLEOTIDE SEQUENCE [LARGE SCALE GENOMIC DNA]</scope>
    <source>
        <strain evidence="1 2">M27</strain>
    </source>
</reference>
<protein>
    <recommendedName>
        <fullName evidence="3">Transposase</fullName>
    </recommendedName>
</protein>
<organism evidence="1 2">
    <name type="scientific">Bacteroides difficilis</name>
    <dbReference type="NCBI Taxonomy" id="2763021"/>
    <lineage>
        <taxon>Bacteria</taxon>
        <taxon>Pseudomonadati</taxon>
        <taxon>Bacteroidota</taxon>
        <taxon>Bacteroidia</taxon>
        <taxon>Bacteroidales</taxon>
        <taxon>Bacteroidaceae</taxon>
        <taxon>Bacteroides</taxon>
    </lineage>
</organism>
<evidence type="ECO:0000313" key="1">
    <source>
        <dbReference type="EMBL" id="MBC5605636.1"/>
    </source>
</evidence>
<evidence type="ECO:0000313" key="2">
    <source>
        <dbReference type="Proteomes" id="UP000600600"/>
    </source>
</evidence>
<evidence type="ECO:0008006" key="3">
    <source>
        <dbReference type="Google" id="ProtNLM"/>
    </source>
</evidence>
<gene>
    <name evidence="1" type="ORF">H8S67_13260</name>
</gene>